<feature type="region of interest" description="Disordered" evidence="1">
    <location>
        <begin position="42"/>
        <end position="75"/>
    </location>
</feature>
<dbReference type="EMBL" id="JAACJJ010000056">
    <property type="protein sequence ID" value="KAF5313253.1"/>
    <property type="molecule type" value="Genomic_DNA"/>
</dbReference>
<evidence type="ECO:0000256" key="1">
    <source>
        <dbReference type="SAM" id="MobiDB-lite"/>
    </source>
</evidence>
<protein>
    <recommendedName>
        <fullName evidence="2">F-box domain-containing protein</fullName>
    </recommendedName>
</protein>
<name>A0A8H5AZF6_9AGAR</name>
<sequence length="385" mass="41236">MNGTVPVSVPVSGARDVAVSVICASAPSALLDVAGSDGVGVGVSDSASSARTQRAQEFRERRGSSGEGTSTPGCVGDRERTEVVVVLGDEEEAEGIACVAMVSVSDSAMMMDDTESVDRARFKGLLDFPDEILLHIFSYLDLPDLALLARLSPALAPLTADPVLHLHRLRIVSPSRVSHGLFARGPHGQLLRPSVGDLVQRGVLRGLGIERAWRIGGYWGSARSKLQYENGRTLARRVTCNILATQLRRRTAGVSIRAPATSGPLNASQPRSIHAPAASSLRGLYLLQVVPDVEGSSPQIARALLPTMRKLKWCLQRDRLARVFKESGVSYGSVGAWLATPAGAERGWRVLVRERDEEKLRLAVCPDIKRARSVFEALAAGARKG</sequence>
<evidence type="ECO:0000259" key="2">
    <source>
        <dbReference type="PROSITE" id="PS50181"/>
    </source>
</evidence>
<dbReference type="InterPro" id="IPR001810">
    <property type="entry name" value="F-box_dom"/>
</dbReference>
<dbReference type="OrthoDB" id="3219396at2759"/>
<evidence type="ECO:0000313" key="3">
    <source>
        <dbReference type="EMBL" id="KAF5313253.1"/>
    </source>
</evidence>
<organism evidence="3 4">
    <name type="scientific">Psilocybe cf. subviscida</name>
    <dbReference type="NCBI Taxonomy" id="2480587"/>
    <lineage>
        <taxon>Eukaryota</taxon>
        <taxon>Fungi</taxon>
        <taxon>Dikarya</taxon>
        <taxon>Basidiomycota</taxon>
        <taxon>Agaricomycotina</taxon>
        <taxon>Agaricomycetes</taxon>
        <taxon>Agaricomycetidae</taxon>
        <taxon>Agaricales</taxon>
        <taxon>Agaricineae</taxon>
        <taxon>Strophariaceae</taxon>
        <taxon>Psilocybe</taxon>
    </lineage>
</organism>
<dbReference type="Gene3D" id="1.20.1280.50">
    <property type="match status" value="1"/>
</dbReference>
<dbReference type="Proteomes" id="UP000567179">
    <property type="component" value="Unassembled WGS sequence"/>
</dbReference>
<dbReference type="PROSITE" id="PS50181">
    <property type="entry name" value="FBOX"/>
    <property type="match status" value="1"/>
</dbReference>
<proteinExistence type="predicted"/>
<evidence type="ECO:0000313" key="4">
    <source>
        <dbReference type="Proteomes" id="UP000567179"/>
    </source>
</evidence>
<feature type="domain" description="F-box" evidence="2">
    <location>
        <begin position="122"/>
        <end position="169"/>
    </location>
</feature>
<dbReference type="Pfam" id="PF12937">
    <property type="entry name" value="F-box-like"/>
    <property type="match status" value="1"/>
</dbReference>
<comment type="caution">
    <text evidence="3">The sequence shown here is derived from an EMBL/GenBank/DDBJ whole genome shotgun (WGS) entry which is preliminary data.</text>
</comment>
<reference evidence="3 4" key="1">
    <citation type="journal article" date="2020" name="ISME J.">
        <title>Uncovering the hidden diversity of litter-decomposition mechanisms in mushroom-forming fungi.</title>
        <authorList>
            <person name="Floudas D."/>
            <person name="Bentzer J."/>
            <person name="Ahren D."/>
            <person name="Johansson T."/>
            <person name="Persson P."/>
            <person name="Tunlid A."/>
        </authorList>
    </citation>
    <scope>NUCLEOTIDE SEQUENCE [LARGE SCALE GENOMIC DNA]</scope>
    <source>
        <strain evidence="3 4">CBS 101986</strain>
    </source>
</reference>
<dbReference type="SUPFAM" id="SSF81383">
    <property type="entry name" value="F-box domain"/>
    <property type="match status" value="1"/>
</dbReference>
<dbReference type="AlphaFoldDB" id="A0A8H5AZF6"/>
<dbReference type="InterPro" id="IPR036047">
    <property type="entry name" value="F-box-like_dom_sf"/>
</dbReference>
<gene>
    <name evidence="3" type="ORF">D9619_002569</name>
</gene>
<keyword evidence="4" id="KW-1185">Reference proteome</keyword>
<accession>A0A8H5AZF6</accession>
<feature type="compositionally biased region" description="Basic and acidic residues" evidence="1">
    <location>
        <begin position="54"/>
        <end position="64"/>
    </location>
</feature>